<name>A0A091BJ98_9GAMM</name>
<dbReference type="STRING" id="1384054.N790_14600"/>
<dbReference type="Proteomes" id="UP000029392">
    <property type="component" value="Unassembled WGS sequence"/>
</dbReference>
<dbReference type="EMBL" id="AVCH01000059">
    <property type="protein sequence ID" value="KFN51612.1"/>
    <property type="molecule type" value="Genomic_DNA"/>
</dbReference>
<gene>
    <name evidence="3" type="ORF">N790_14600</name>
</gene>
<dbReference type="PATRIC" id="fig|1384054.3.peg.729"/>
<dbReference type="Gene3D" id="2.60.120.10">
    <property type="entry name" value="Jelly Rolls"/>
    <property type="match status" value="1"/>
</dbReference>
<sequence>MSRLTLATTLLLALAGPTTLASQSEPALAFATDDPGLAWGPCPAFIPEGCQIAVLHGDPALANADVFFKVPGDFTIPHHWHSSAERMVLVSGTLEVSYDGQAPRTLRPGMYAYGPARLGHSAVCAPGEPCILFIAFEAPVDAVPGN</sequence>
<dbReference type="SUPFAM" id="SSF51182">
    <property type="entry name" value="RmlC-like cupins"/>
    <property type="match status" value="1"/>
</dbReference>
<dbReference type="RefSeq" id="WP_052385667.1">
    <property type="nucleotide sequence ID" value="NZ_AVCH01000059.1"/>
</dbReference>
<feature type="signal peptide" evidence="1">
    <location>
        <begin position="1"/>
        <end position="21"/>
    </location>
</feature>
<dbReference type="InterPro" id="IPR013096">
    <property type="entry name" value="Cupin_2"/>
</dbReference>
<accession>A0A091BJ98</accession>
<feature type="chain" id="PRO_5001869928" description="Cupin type-2 domain-containing protein" evidence="1">
    <location>
        <begin position="22"/>
        <end position="146"/>
    </location>
</feature>
<evidence type="ECO:0000256" key="1">
    <source>
        <dbReference type="SAM" id="SignalP"/>
    </source>
</evidence>
<dbReference type="InterPro" id="IPR011051">
    <property type="entry name" value="RmlC_Cupin_sf"/>
</dbReference>
<dbReference type="eggNOG" id="COG1917">
    <property type="taxonomic scope" value="Bacteria"/>
</dbReference>
<feature type="domain" description="Cupin type-2" evidence="2">
    <location>
        <begin position="71"/>
        <end position="133"/>
    </location>
</feature>
<dbReference type="AlphaFoldDB" id="A0A091BJ98"/>
<evidence type="ECO:0000259" key="2">
    <source>
        <dbReference type="Pfam" id="PF07883"/>
    </source>
</evidence>
<dbReference type="InterPro" id="IPR014710">
    <property type="entry name" value="RmlC-like_jellyroll"/>
</dbReference>
<keyword evidence="1" id="KW-0732">Signal</keyword>
<proteinExistence type="predicted"/>
<dbReference type="Pfam" id="PF07883">
    <property type="entry name" value="Cupin_2"/>
    <property type="match status" value="1"/>
</dbReference>
<comment type="caution">
    <text evidence="3">The sequence shown here is derived from an EMBL/GenBank/DDBJ whole genome shotgun (WGS) entry which is preliminary data.</text>
</comment>
<evidence type="ECO:0000313" key="4">
    <source>
        <dbReference type="Proteomes" id="UP000029392"/>
    </source>
</evidence>
<organism evidence="3 4">
    <name type="scientific">Arenimonas malthae CC-JY-1</name>
    <dbReference type="NCBI Taxonomy" id="1384054"/>
    <lineage>
        <taxon>Bacteria</taxon>
        <taxon>Pseudomonadati</taxon>
        <taxon>Pseudomonadota</taxon>
        <taxon>Gammaproteobacteria</taxon>
        <taxon>Lysobacterales</taxon>
        <taxon>Lysobacteraceae</taxon>
        <taxon>Arenimonas</taxon>
    </lineage>
</organism>
<dbReference type="OrthoDB" id="1433532at2"/>
<reference evidence="3 4" key="1">
    <citation type="submission" date="2013-09" db="EMBL/GenBank/DDBJ databases">
        <title>Genome sequencing of Arenimonas malthae.</title>
        <authorList>
            <person name="Chen F."/>
            <person name="Wang G."/>
        </authorList>
    </citation>
    <scope>NUCLEOTIDE SEQUENCE [LARGE SCALE GENOMIC DNA]</scope>
    <source>
        <strain evidence="3 4">CC-JY-1</strain>
    </source>
</reference>
<evidence type="ECO:0000313" key="3">
    <source>
        <dbReference type="EMBL" id="KFN51612.1"/>
    </source>
</evidence>
<protein>
    <recommendedName>
        <fullName evidence="2">Cupin type-2 domain-containing protein</fullName>
    </recommendedName>
</protein>
<keyword evidence="4" id="KW-1185">Reference proteome</keyword>